<keyword evidence="4" id="KW-0804">Transcription</keyword>
<keyword evidence="2" id="KW-0805">Transcription regulation</keyword>
<dbReference type="InterPro" id="IPR036390">
    <property type="entry name" value="WH_DNA-bd_sf"/>
</dbReference>
<accession>A0ABP5C754</accession>
<dbReference type="InterPro" id="IPR036388">
    <property type="entry name" value="WH-like_DNA-bd_sf"/>
</dbReference>
<protein>
    <submittedName>
        <fullName evidence="6">LysR family transcriptional regulator</fullName>
    </submittedName>
</protein>
<organism evidence="6 7">
    <name type="scientific">Catenulispora subtropica</name>
    <dbReference type="NCBI Taxonomy" id="450798"/>
    <lineage>
        <taxon>Bacteria</taxon>
        <taxon>Bacillati</taxon>
        <taxon>Actinomycetota</taxon>
        <taxon>Actinomycetes</taxon>
        <taxon>Catenulisporales</taxon>
        <taxon>Catenulisporaceae</taxon>
        <taxon>Catenulispora</taxon>
    </lineage>
</organism>
<proteinExistence type="inferred from homology"/>
<dbReference type="SUPFAM" id="SSF46785">
    <property type="entry name" value="Winged helix' DNA-binding domain"/>
    <property type="match status" value="1"/>
</dbReference>
<dbReference type="PANTHER" id="PTHR30346:SF28">
    <property type="entry name" value="HTH-TYPE TRANSCRIPTIONAL REGULATOR CYNR"/>
    <property type="match status" value="1"/>
</dbReference>
<evidence type="ECO:0000313" key="7">
    <source>
        <dbReference type="Proteomes" id="UP001499854"/>
    </source>
</evidence>
<dbReference type="EMBL" id="BAAAQM010000005">
    <property type="protein sequence ID" value="GAA1958677.1"/>
    <property type="molecule type" value="Genomic_DNA"/>
</dbReference>
<evidence type="ECO:0000259" key="5">
    <source>
        <dbReference type="PROSITE" id="PS50931"/>
    </source>
</evidence>
<feature type="domain" description="HTH lysR-type" evidence="5">
    <location>
        <begin position="9"/>
        <end position="66"/>
    </location>
</feature>
<evidence type="ECO:0000256" key="1">
    <source>
        <dbReference type="ARBA" id="ARBA00009437"/>
    </source>
</evidence>
<evidence type="ECO:0000256" key="4">
    <source>
        <dbReference type="ARBA" id="ARBA00023163"/>
    </source>
</evidence>
<dbReference type="Pfam" id="PF00126">
    <property type="entry name" value="HTH_1"/>
    <property type="match status" value="1"/>
</dbReference>
<dbReference type="PROSITE" id="PS50931">
    <property type="entry name" value="HTH_LYSR"/>
    <property type="match status" value="1"/>
</dbReference>
<name>A0ABP5C754_9ACTN</name>
<reference evidence="7" key="1">
    <citation type="journal article" date="2019" name="Int. J. Syst. Evol. Microbiol.">
        <title>The Global Catalogue of Microorganisms (GCM) 10K type strain sequencing project: providing services to taxonomists for standard genome sequencing and annotation.</title>
        <authorList>
            <consortium name="The Broad Institute Genomics Platform"/>
            <consortium name="The Broad Institute Genome Sequencing Center for Infectious Disease"/>
            <person name="Wu L."/>
            <person name="Ma J."/>
        </authorList>
    </citation>
    <scope>NUCLEOTIDE SEQUENCE [LARGE SCALE GENOMIC DNA]</scope>
    <source>
        <strain evidence="7">JCM 16013</strain>
    </source>
</reference>
<dbReference type="Proteomes" id="UP001499854">
    <property type="component" value="Unassembled WGS sequence"/>
</dbReference>
<keyword evidence="7" id="KW-1185">Reference proteome</keyword>
<evidence type="ECO:0000313" key="6">
    <source>
        <dbReference type="EMBL" id="GAA1958677.1"/>
    </source>
</evidence>
<dbReference type="SUPFAM" id="SSF53850">
    <property type="entry name" value="Periplasmic binding protein-like II"/>
    <property type="match status" value="1"/>
</dbReference>
<dbReference type="InterPro" id="IPR005119">
    <property type="entry name" value="LysR_subst-bd"/>
</dbReference>
<dbReference type="Gene3D" id="3.40.190.290">
    <property type="match status" value="1"/>
</dbReference>
<comment type="similarity">
    <text evidence="1">Belongs to the LysR transcriptional regulatory family.</text>
</comment>
<gene>
    <name evidence="6" type="ORF">GCM10009838_13520</name>
</gene>
<dbReference type="Pfam" id="PF03466">
    <property type="entry name" value="LysR_substrate"/>
    <property type="match status" value="1"/>
</dbReference>
<keyword evidence="3" id="KW-0238">DNA-binding</keyword>
<sequence>MHVPYSELMDAHALECFVTIVDQGTFTKAADALHLTQPAVSAQIRRLEHVVGHRLLDRSVHGAVPSAAGRELLPAAREVLAALERARHALDAFGLELTGTLRLGSIPSVTTLDLPRALAALTAEHPKLAMRLTEGSIADLTRQVAVGTLDAAIIALPADPPTGVRFTTLTRSRLHIHLPLHHRFAGTRALSLRRLAGLDFATLPPGTATRTALDLAFTTLHLEPRIVFEASDPARVLAFTQAAGHPAVVPGIATAPGLSAVQLTQPTIESGIALATRDSAAERPAVDAFARQLMTAATPAWLT</sequence>
<comment type="caution">
    <text evidence="6">The sequence shown here is derived from an EMBL/GenBank/DDBJ whole genome shotgun (WGS) entry which is preliminary data.</text>
</comment>
<dbReference type="InterPro" id="IPR000847">
    <property type="entry name" value="LysR_HTH_N"/>
</dbReference>
<dbReference type="PANTHER" id="PTHR30346">
    <property type="entry name" value="TRANSCRIPTIONAL DUAL REGULATOR HCAR-RELATED"/>
    <property type="match status" value="1"/>
</dbReference>
<dbReference type="Gene3D" id="1.10.10.10">
    <property type="entry name" value="Winged helix-like DNA-binding domain superfamily/Winged helix DNA-binding domain"/>
    <property type="match status" value="1"/>
</dbReference>
<evidence type="ECO:0000256" key="3">
    <source>
        <dbReference type="ARBA" id="ARBA00023125"/>
    </source>
</evidence>
<dbReference type="PRINTS" id="PR00039">
    <property type="entry name" value="HTHLYSR"/>
</dbReference>
<evidence type="ECO:0000256" key="2">
    <source>
        <dbReference type="ARBA" id="ARBA00023015"/>
    </source>
</evidence>